<dbReference type="Pfam" id="PF14111">
    <property type="entry name" value="DUF4283"/>
    <property type="match status" value="1"/>
</dbReference>
<dbReference type="InterPro" id="IPR040256">
    <property type="entry name" value="At4g02000-like"/>
</dbReference>
<dbReference type="PANTHER" id="PTHR31286:SF183">
    <property type="entry name" value="CCHC-TYPE DOMAIN-CONTAINING PROTEIN"/>
    <property type="match status" value="1"/>
</dbReference>
<reference evidence="4" key="2">
    <citation type="submission" date="2022-03" db="EMBL/GenBank/DDBJ databases">
        <title>Draft title - Genomic analysis of global carrot germplasm unveils the trajectory of domestication and the origin of high carotenoid orange carrot.</title>
        <authorList>
            <person name="Iorizzo M."/>
            <person name="Ellison S."/>
            <person name="Senalik D."/>
            <person name="Macko-Podgorni A."/>
            <person name="Grzebelus D."/>
            <person name="Bostan H."/>
            <person name="Rolling W."/>
            <person name="Curaba J."/>
            <person name="Simon P."/>
        </authorList>
    </citation>
    <scope>NUCLEOTIDE SEQUENCE</scope>
    <source>
        <tissue evidence="4">Leaf</tissue>
    </source>
</reference>
<proteinExistence type="predicted"/>
<feature type="domain" description="Zinc knuckle CX2CX4HX4C" evidence="3">
    <location>
        <begin position="179"/>
        <end position="227"/>
    </location>
</feature>
<evidence type="ECO:0000259" key="3">
    <source>
        <dbReference type="Pfam" id="PF14392"/>
    </source>
</evidence>
<feature type="compositionally biased region" description="Acidic residues" evidence="1">
    <location>
        <begin position="364"/>
        <end position="375"/>
    </location>
</feature>
<evidence type="ECO:0000256" key="1">
    <source>
        <dbReference type="SAM" id="MobiDB-lite"/>
    </source>
</evidence>
<feature type="region of interest" description="Disordered" evidence="1">
    <location>
        <begin position="358"/>
        <end position="398"/>
    </location>
</feature>
<protein>
    <recommendedName>
        <fullName evidence="6">CCHC-type domain-containing protein</fullName>
    </recommendedName>
</protein>
<dbReference type="InterPro" id="IPR025836">
    <property type="entry name" value="Zn_knuckle_CX2CX4HX4C"/>
</dbReference>
<evidence type="ECO:0000313" key="4">
    <source>
        <dbReference type="EMBL" id="WOG86093.1"/>
    </source>
</evidence>
<organism evidence="4 5">
    <name type="scientific">Daucus carota subsp. sativus</name>
    <name type="common">Carrot</name>
    <dbReference type="NCBI Taxonomy" id="79200"/>
    <lineage>
        <taxon>Eukaryota</taxon>
        <taxon>Viridiplantae</taxon>
        <taxon>Streptophyta</taxon>
        <taxon>Embryophyta</taxon>
        <taxon>Tracheophyta</taxon>
        <taxon>Spermatophyta</taxon>
        <taxon>Magnoliopsida</taxon>
        <taxon>eudicotyledons</taxon>
        <taxon>Gunneridae</taxon>
        <taxon>Pentapetalae</taxon>
        <taxon>asterids</taxon>
        <taxon>campanulids</taxon>
        <taxon>Apiales</taxon>
        <taxon>Apiaceae</taxon>
        <taxon>Apioideae</taxon>
        <taxon>Scandiceae</taxon>
        <taxon>Daucinae</taxon>
        <taxon>Daucus</taxon>
        <taxon>Daucus sect. Daucus</taxon>
    </lineage>
</organism>
<dbReference type="EMBL" id="CP093344">
    <property type="protein sequence ID" value="WOG86093.1"/>
    <property type="molecule type" value="Genomic_DNA"/>
</dbReference>
<dbReference type="Proteomes" id="UP000077755">
    <property type="component" value="Chromosome 2"/>
</dbReference>
<dbReference type="PANTHER" id="PTHR31286">
    <property type="entry name" value="GLYCINE-RICH CELL WALL STRUCTURAL PROTEIN 1.8-LIKE"/>
    <property type="match status" value="1"/>
</dbReference>
<evidence type="ECO:0008006" key="6">
    <source>
        <dbReference type="Google" id="ProtNLM"/>
    </source>
</evidence>
<feature type="compositionally biased region" description="Basic and acidic residues" evidence="1">
    <location>
        <begin position="297"/>
        <end position="313"/>
    </location>
</feature>
<accession>A0AAF0WDG8</accession>
<dbReference type="AlphaFoldDB" id="A0AAF0WDG8"/>
<name>A0AAF0WDG8_DAUCS</name>
<feature type="region of interest" description="Disordered" evidence="1">
    <location>
        <begin position="267"/>
        <end position="313"/>
    </location>
</feature>
<evidence type="ECO:0000259" key="2">
    <source>
        <dbReference type="Pfam" id="PF14111"/>
    </source>
</evidence>
<reference evidence="4" key="1">
    <citation type="journal article" date="2016" name="Nat. Genet.">
        <title>A high-quality carrot genome assembly provides new insights into carotenoid accumulation and asterid genome evolution.</title>
        <authorList>
            <person name="Iorizzo M."/>
            <person name="Ellison S."/>
            <person name="Senalik D."/>
            <person name="Zeng P."/>
            <person name="Satapoomin P."/>
            <person name="Huang J."/>
            <person name="Bowman M."/>
            <person name="Iovene M."/>
            <person name="Sanseverino W."/>
            <person name="Cavagnaro P."/>
            <person name="Yildiz M."/>
            <person name="Macko-Podgorni A."/>
            <person name="Moranska E."/>
            <person name="Grzebelus E."/>
            <person name="Grzebelus D."/>
            <person name="Ashrafi H."/>
            <person name="Zheng Z."/>
            <person name="Cheng S."/>
            <person name="Spooner D."/>
            <person name="Van Deynze A."/>
            <person name="Simon P."/>
        </authorList>
    </citation>
    <scope>NUCLEOTIDE SEQUENCE</scope>
    <source>
        <tissue evidence="4">Leaf</tissue>
    </source>
</reference>
<evidence type="ECO:0000313" key="5">
    <source>
        <dbReference type="Proteomes" id="UP000077755"/>
    </source>
</evidence>
<feature type="domain" description="DUF4283" evidence="2">
    <location>
        <begin position="41"/>
        <end position="120"/>
    </location>
</feature>
<dbReference type="InterPro" id="IPR025558">
    <property type="entry name" value="DUF4283"/>
</dbReference>
<gene>
    <name evidence="4" type="ORF">DCAR_0205291</name>
</gene>
<keyword evidence="5" id="KW-1185">Reference proteome</keyword>
<dbReference type="Pfam" id="PF14392">
    <property type="entry name" value="zf-CCHC_4"/>
    <property type="match status" value="1"/>
</dbReference>
<sequence length="398" mass="45102">MEDITQSMFEISLDEDDEGGIALEDIGEDTVARQQLVGDPKLCLEGKFLTEGILDFTAMQHTLAMLWKPGKGVFIKAIEANLFIFQFYHVIDMNRVIEGSPWSFNRRALLIGRMNDNMNPRCVPLNTIDLWVEVHDVQPGFMSERIMQEVGNQVGRYISSCPSNYKGVWREYMRIRVTIDITKPLRRRMKVRKSGNEWSWITFKYGHVPTFCFICGIIGHADKFCSKLFDISENEITRPYGPWMRAQLRRQNNLIGSKWLRNGEEFMPESEGSAAGGKRNPVPEKAVETASSNPDLSGKDKNKQKLGDVMQQKDKIGSKSRILNFEEIADGGKNNAGVKSVILENKKRRTDCDGKEIMGINTEIEQDTENEDMDQDGINTGSKNEFAAGSENLARQGL</sequence>